<evidence type="ECO:0000313" key="4">
    <source>
        <dbReference type="Proteomes" id="UP000014760"/>
    </source>
</evidence>
<dbReference type="OMA" id="YCNWQRI"/>
<name>R7VFC7_CAPTE</name>
<evidence type="ECO:0000256" key="1">
    <source>
        <dbReference type="ARBA" id="ARBA00001962"/>
    </source>
</evidence>
<sequence>MASPEDVDFFQKNGAVLLKNIFNKSWLDKITRGINATLVNPSKYSEKLRTAEGTGYYFNDYCNWEKIEEFRDVVFNSPAAEVARSLMKSKECVFYHEHVLTKDPGTYKTTPWHQDQPYYPIDGSQNVSLWIPIDPVSTETTLQFVKGSHLSGKWFHPRKFATELNYTESKVVKHGRKYHAVPDVEANPDEYEVLKWAVQPGDCLAFHMLTLHGAPSNTTDTPRRVVSLRFLGDDVTLAERPWEVSPPIDGGLRLGDRIKCDTFPLVCSETSQI</sequence>
<dbReference type="EMBL" id="AMQN01016965">
    <property type="status" value="NOT_ANNOTATED_CDS"/>
    <property type="molecule type" value="Genomic_DNA"/>
</dbReference>
<dbReference type="STRING" id="283909.R7VFC7"/>
<evidence type="ECO:0000313" key="2">
    <source>
        <dbReference type="EMBL" id="ELU17267.1"/>
    </source>
</evidence>
<dbReference type="InterPro" id="IPR008775">
    <property type="entry name" value="Phytyl_CoA_dOase-like"/>
</dbReference>
<reference evidence="3" key="3">
    <citation type="submission" date="2015-06" db="UniProtKB">
        <authorList>
            <consortium name="EnsemblMetazoa"/>
        </authorList>
    </citation>
    <scope>IDENTIFICATION</scope>
</reference>
<reference evidence="4" key="1">
    <citation type="submission" date="2012-12" db="EMBL/GenBank/DDBJ databases">
        <authorList>
            <person name="Hellsten U."/>
            <person name="Grimwood J."/>
            <person name="Chapman J.A."/>
            <person name="Shapiro H."/>
            <person name="Aerts A."/>
            <person name="Otillar R.P."/>
            <person name="Terry A.Y."/>
            <person name="Boore J.L."/>
            <person name="Simakov O."/>
            <person name="Marletaz F."/>
            <person name="Cho S.-J."/>
            <person name="Edsinger-Gonzales E."/>
            <person name="Havlak P."/>
            <person name="Kuo D.-H."/>
            <person name="Larsson T."/>
            <person name="Lv J."/>
            <person name="Arendt D."/>
            <person name="Savage R."/>
            <person name="Osoegawa K."/>
            <person name="de Jong P."/>
            <person name="Lindberg D.R."/>
            <person name="Seaver E.C."/>
            <person name="Weisblat D.A."/>
            <person name="Putnam N.H."/>
            <person name="Grigoriev I.V."/>
            <person name="Rokhsar D.S."/>
        </authorList>
    </citation>
    <scope>NUCLEOTIDE SEQUENCE</scope>
    <source>
        <strain evidence="4">I ESC-2004</strain>
    </source>
</reference>
<dbReference type="PANTHER" id="PTHR20883:SF49">
    <property type="entry name" value="PHYTANOYL-COA DIOXYGENASE"/>
    <property type="match status" value="1"/>
</dbReference>
<organism evidence="2">
    <name type="scientific">Capitella teleta</name>
    <name type="common">Polychaete worm</name>
    <dbReference type="NCBI Taxonomy" id="283909"/>
    <lineage>
        <taxon>Eukaryota</taxon>
        <taxon>Metazoa</taxon>
        <taxon>Spiralia</taxon>
        <taxon>Lophotrochozoa</taxon>
        <taxon>Annelida</taxon>
        <taxon>Polychaeta</taxon>
        <taxon>Sedentaria</taxon>
        <taxon>Scolecida</taxon>
        <taxon>Capitellidae</taxon>
        <taxon>Capitella</taxon>
    </lineage>
</organism>
<protein>
    <recommendedName>
        <fullName evidence="5">Phytanoyl-CoA dioxygenase</fullName>
    </recommendedName>
</protein>
<keyword evidence="4" id="KW-1185">Reference proteome</keyword>
<dbReference type="EMBL" id="KB292596">
    <property type="protein sequence ID" value="ELU17267.1"/>
    <property type="molecule type" value="Genomic_DNA"/>
</dbReference>
<dbReference type="PANTHER" id="PTHR20883">
    <property type="entry name" value="PHYTANOYL-COA DIOXYGENASE DOMAIN CONTAINING 1"/>
    <property type="match status" value="1"/>
</dbReference>
<proteinExistence type="predicted"/>
<comment type="cofactor">
    <cofactor evidence="1">
        <name>Fe cation</name>
        <dbReference type="ChEBI" id="CHEBI:24875"/>
    </cofactor>
</comment>
<evidence type="ECO:0000313" key="3">
    <source>
        <dbReference type="EnsemblMetazoa" id="CapteP192845"/>
    </source>
</evidence>
<dbReference type="Proteomes" id="UP000014760">
    <property type="component" value="Unassembled WGS sequence"/>
</dbReference>
<dbReference type="Pfam" id="PF05721">
    <property type="entry name" value="PhyH"/>
    <property type="match status" value="1"/>
</dbReference>
<dbReference type="HOGENOM" id="CLU_048953_2_0_1"/>
<accession>R7VFC7</accession>
<dbReference type="AlphaFoldDB" id="R7VFC7"/>
<dbReference type="Gene3D" id="2.60.120.620">
    <property type="entry name" value="q2cbj1_9rhob like domain"/>
    <property type="match status" value="1"/>
</dbReference>
<gene>
    <name evidence="2" type="ORF">CAPTEDRAFT_192845</name>
</gene>
<evidence type="ECO:0008006" key="5">
    <source>
        <dbReference type="Google" id="ProtNLM"/>
    </source>
</evidence>
<dbReference type="EnsemblMetazoa" id="CapteT192845">
    <property type="protein sequence ID" value="CapteP192845"/>
    <property type="gene ID" value="CapteG192845"/>
</dbReference>
<dbReference type="OrthoDB" id="445007at2759"/>
<reference evidence="2 4" key="2">
    <citation type="journal article" date="2013" name="Nature">
        <title>Insights into bilaterian evolution from three spiralian genomes.</title>
        <authorList>
            <person name="Simakov O."/>
            <person name="Marletaz F."/>
            <person name="Cho S.J."/>
            <person name="Edsinger-Gonzales E."/>
            <person name="Havlak P."/>
            <person name="Hellsten U."/>
            <person name="Kuo D.H."/>
            <person name="Larsson T."/>
            <person name="Lv J."/>
            <person name="Arendt D."/>
            <person name="Savage R."/>
            <person name="Osoegawa K."/>
            <person name="de Jong P."/>
            <person name="Grimwood J."/>
            <person name="Chapman J.A."/>
            <person name="Shapiro H."/>
            <person name="Aerts A."/>
            <person name="Otillar R.P."/>
            <person name="Terry A.Y."/>
            <person name="Boore J.L."/>
            <person name="Grigoriev I.V."/>
            <person name="Lindberg D.R."/>
            <person name="Seaver E.C."/>
            <person name="Weisblat D.A."/>
            <person name="Putnam N.H."/>
            <person name="Rokhsar D.S."/>
        </authorList>
    </citation>
    <scope>NUCLEOTIDE SEQUENCE</scope>
    <source>
        <strain evidence="2 4">I ESC-2004</strain>
    </source>
</reference>
<dbReference type="SUPFAM" id="SSF51197">
    <property type="entry name" value="Clavaminate synthase-like"/>
    <property type="match status" value="1"/>
</dbReference>